<evidence type="ECO:0000256" key="12">
    <source>
        <dbReference type="ARBA" id="ARBA00038181"/>
    </source>
</evidence>
<reference evidence="20" key="3">
    <citation type="submission" date="2025-09" db="UniProtKB">
        <authorList>
            <consortium name="Ensembl"/>
        </authorList>
    </citation>
    <scope>IDENTIFICATION</scope>
</reference>
<feature type="compositionally biased region" description="Polar residues" evidence="16">
    <location>
        <begin position="329"/>
        <end position="338"/>
    </location>
</feature>
<evidence type="ECO:0000256" key="15">
    <source>
        <dbReference type="PROSITE-ProRule" id="PRU10141"/>
    </source>
</evidence>
<keyword evidence="7 15" id="KW-0547">Nucleotide-binding</keyword>
<dbReference type="AlphaFoldDB" id="A0A7N4V1Y7"/>
<dbReference type="GO" id="GO:0050321">
    <property type="term" value="F:tau-protein kinase activity"/>
    <property type="evidence" value="ECO:0007669"/>
    <property type="project" value="TreeGrafter"/>
</dbReference>
<evidence type="ECO:0000259" key="17">
    <source>
        <dbReference type="PROSITE" id="PS50011"/>
    </source>
</evidence>
<dbReference type="Pfam" id="PF00627">
    <property type="entry name" value="UBA"/>
    <property type="match status" value="1"/>
</dbReference>
<feature type="compositionally biased region" description="Polar residues" evidence="16">
    <location>
        <begin position="429"/>
        <end position="451"/>
    </location>
</feature>
<dbReference type="GO" id="GO:0042995">
    <property type="term" value="C:cell projection"/>
    <property type="evidence" value="ECO:0007669"/>
    <property type="project" value="UniProtKB-SubCell"/>
</dbReference>
<comment type="catalytic activity">
    <reaction evidence="14">
        <text>L-seryl-[protein] + ATP = O-phospho-L-seryl-[protein] + ADP + H(+)</text>
        <dbReference type="Rhea" id="RHEA:17989"/>
        <dbReference type="Rhea" id="RHEA-COMP:9863"/>
        <dbReference type="Rhea" id="RHEA-COMP:11604"/>
        <dbReference type="ChEBI" id="CHEBI:15378"/>
        <dbReference type="ChEBI" id="CHEBI:29999"/>
        <dbReference type="ChEBI" id="CHEBI:30616"/>
        <dbReference type="ChEBI" id="CHEBI:83421"/>
        <dbReference type="ChEBI" id="CHEBI:456216"/>
        <dbReference type="EC" id="2.7.11.1"/>
    </reaction>
</comment>
<feature type="compositionally biased region" description="Polar residues" evidence="16">
    <location>
        <begin position="459"/>
        <end position="487"/>
    </location>
</feature>
<dbReference type="GO" id="GO:0035556">
    <property type="term" value="P:intracellular signal transduction"/>
    <property type="evidence" value="ECO:0007669"/>
    <property type="project" value="TreeGrafter"/>
</dbReference>
<dbReference type="PANTHER" id="PTHR24346:SF1">
    <property type="entry name" value="MAP_MICROTUBULE AFFINITY-REGULATING KINASE 3"/>
    <property type="match status" value="1"/>
</dbReference>
<dbReference type="GeneTree" id="ENSGT00940000154862"/>
<evidence type="ECO:0000256" key="10">
    <source>
        <dbReference type="ARBA" id="ARBA00023273"/>
    </source>
</evidence>
<evidence type="ECO:0000256" key="3">
    <source>
        <dbReference type="ARBA" id="ARBA00012513"/>
    </source>
</evidence>
<accession>A0A7N4V1Y7</accession>
<organism evidence="20 21">
    <name type="scientific">Sarcophilus harrisii</name>
    <name type="common">Tasmanian devil</name>
    <name type="synonym">Sarcophilus laniarius</name>
    <dbReference type="NCBI Taxonomy" id="9305"/>
    <lineage>
        <taxon>Eukaryota</taxon>
        <taxon>Metazoa</taxon>
        <taxon>Chordata</taxon>
        <taxon>Craniata</taxon>
        <taxon>Vertebrata</taxon>
        <taxon>Euteleostomi</taxon>
        <taxon>Mammalia</taxon>
        <taxon>Metatheria</taxon>
        <taxon>Dasyuromorphia</taxon>
        <taxon>Dasyuridae</taxon>
        <taxon>Sarcophilus</taxon>
    </lineage>
</organism>
<dbReference type="GO" id="GO:0005737">
    <property type="term" value="C:cytoplasm"/>
    <property type="evidence" value="ECO:0007669"/>
    <property type="project" value="TreeGrafter"/>
</dbReference>
<dbReference type="EC" id="2.7.11.1" evidence="3"/>
<dbReference type="SUPFAM" id="SSF103243">
    <property type="entry name" value="KA1-like"/>
    <property type="match status" value="1"/>
</dbReference>
<comment type="function">
    <text evidence="11">May play a role in sperm motility, especially in the regulation of flagellar function.</text>
</comment>
<dbReference type="CDD" id="cd14407">
    <property type="entry name" value="UBA_MARK3_4"/>
    <property type="match status" value="1"/>
</dbReference>
<dbReference type="PROSITE" id="PS00108">
    <property type="entry name" value="PROTEIN_KINASE_ST"/>
    <property type="match status" value="1"/>
</dbReference>
<evidence type="ECO:0000313" key="21">
    <source>
        <dbReference type="Proteomes" id="UP000007648"/>
    </source>
</evidence>
<feature type="compositionally biased region" description="Basic and acidic residues" evidence="16">
    <location>
        <begin position="11"/>
        <end position="28"/>
    </location>
</feature>
<feature type="domain" description="KA1" evidence="19">
    <location>
        <begin position="642"/>
        <end position="691"/>
    </location>
</feature>
<evidence type="ECO:0000256" key="9">
    <source>
        <dbReference type="ARBA" id="ARBA00022840"/>
    </source>
</evidence>
<feature type="compositionally biased region" description="Basic and acidic residues" evidence="16">
    <location>
        <begin position="581"/>
        <end position="593"/>
    </location>
</feature>
<evidence type="ECO:0000259" key="19">
    <source>
        <dbReference type="PROSITE" id="PS50032"/>
    </source>
</evidence>
<dbReference type="SUPFAM" id="SSF56112">
    <property type="entry name" value="Protein kinase-like (PK-like)"/>
    <property type="match status" value="1"/>
</dbReference>
<feature type="region of interest" description="Disordered" evidence="16">
    <location>
        <begin position="1"/>
        <end position="35"/>
    </location>
</feature>
<dbReference type="Gene3D" id="1.10.8.10">
    <property type="entry name" value="DNA helicase RuvA subunit, C-terminal domain"/>
    <property type="match status" value="1"/>
</dbReference>
<dbReference type="InterPro" id="IPR011009">
    <property type="entry name" value="Kinase-like_dom_sf"/>
</dbReference>
<evidence type="ECO:0000256" key="13">
    <source>
        <dbReference type="ARBA" id="ARBA00047899"/>
    </source>
</evidence>
<dbReference type="FunFam" id="1.10.8.10:FF:000005">
    <property type="entry name" value="Non-specific serine/threonine protein kinase"/>
    <property type="match status" value="1"/>
</dbReference>
<gene>
    <name evidence="20" type="primary">MARK3</name>
</gene>
<dbReference type="SMART" id="SM00165">
    <property type="entry name" value="UBA"/>
    <property type="match status" value="1"/>
</dbReference>
<dbReference type="PROSITE" id="PS50032">
    <property type="entry name" value="KA1"/>
    <property type="match status" value="1"/>
</dbReference>
<keyword evidence="6" id="KW-0808">Transferase</keyword>
<comment type="similarity">
    <text evidence="12">Belongs to the protein kinase superfamily. CAMK Ser/Thr protein kinase family. Smok subfamily.</text>
</comment>
<keyword evidence="8" id="KW-0418">Kinase</keyword>
<dbReference type="GO" id="GO:0000226">
    <property type="term" value="P:microtubule cytoskeleton organization"/>
    <property type="evidence" value="ECO:0007669"/>
    <property type="project" value="TreeGrafter"/>
</dbReference>
<proteinExistence type="inferred from homology"/>
<comment type="similarity">
    <text evidence="2">Belongs to the protein kinase superfamily. CAMK Ser/Thr protein kinase family. SNF1 subfamily.</text>
</comment>
<reference evidence="20 21" key="1">
    <citation type="journal article" date="2011" name="Proc. Natl. Acad. Sci. U.S.A.">
        <title>Genetic diversity and population structure of the endangered marsupial Sarcophilus harrisii (Tasmanian devil).</title>
        <authorList>
            <person name="Miller W."/>
            <person name="Hayes V.M."/>
            <person name="Ratan A."/>
            <person name="Petersen D.C."/>
            <person name="Wittekindt N.E."/>
            <person name="Miller J."/>
            <person name="Walenz B."/>
            <person name="Knight J."/>
            <person name="Qi J."/>
            <person name="Zhao F."/>
            <person name="Wang Q."/>
            <person name="Bedoya-Reina O.C."/>
            <person name="Katiyar N."/>
            <person name="Tomsho L.P."/>
            <person name="Kasson L.M."/>
            <person name="Hardie R.A."/>
            <person name="Woodbridge P."/>
            <person name="Tindall E.A."/>
            <person name="Bertelsen M.F."/>
            <person name="Dixon D."/>
            <person name="Pyecroft S."/>
            <person name="Helgen K.M."/>
            <person name="Lesk A.M."/>
            <person name="Pringle T.H."/>
            <person name="Patterson N."/>
            <person name="Zhang Y."/>
            <person name="Kreiss A."/>
            <person name="Woods G.M."/>
            <person name="Jones M.E."/>
            <person name="Schuster S.C."/>
        </authorList>
    </citation>
    <scope>NUCLEOTIDE SEQUENCE [LARGE SCALE GENOMIC DNA]</scope>
</reference>
<reference evidence="20" key="2">
    <citation type="submission" date="2025-08" db="UniProtKB">
        <authorList>
            <consortium name="Ensembl"/>
        </authorList>
    </citation>
    <scope>IDENTIFICATION</scope>
</reference>
<dbReference type="InterPro" id="IPR001772">
    <property type="entry name" value="KA1_dom"/>
</dbReference>
<evidence type="ECO:0000256" key="8">
    <source>
        <dbReference type="ARBA" id="ARBA00022777"/>
    </source>
</evidence>
<keyword evidence="4" id="KW-0723">Serine/threonine-protein kinase</keyword>
<dbReference type="Pfam" id="PF02149">
    <property type="entry name" value="KA1"/>
    <property type="match status" value="1"/>
</dbReference>
<evidence type="ECO:0000256" key="1">
    <source>
        <dbReference type="ARBA" id="ARBA00004316"/>
    </source>
</evidence>
<name>A0A7N4V1Y7_SARHA</name>
<dbReference type="GO" id="GO:0005524">
    <property type="term" value="F:ATP binding"/>
    <property type="evidence" value="ECO:0007669"/>
    <property type="project" value="UniProtKB-UniRule"/>
</dbReference>
<keyword evidence="5" id="KW-0597">Phosphoprotein</keyword>
<evidence type="ECO:0000256" key="4">
    <source>
        <dbReference type="ARBA" id="ARBA00022527"/>
    </source>
</evidence>
<feature type="region of interest" description="Disordered" evidence="16">
    <location>
        <begin position="570"/>
        <end position="593"/>
    </location>
</feature>
<evidence type="ECO:0000256" key="14">
    <source>
        <dbReference type="ARBA" id="ARBA00048679"/>
    </source>
</evidence>
<dbReference type="SMART" id="SM00220">
    <property type="entry name" value="S_TKc"/>
    <property type="match status" value="1"/>
</dbReference>
<comment type="catalytic activity">
    <reaction evidence="13">
        <text>L-threonyl-[protein] + ATP = O-phospho-L-threonyl-[protein] + ADP + H(+)</text>
        <dbReference type="Rhea" id="RHEA:46608"/>
        <dbReference type="Rhea" id="RHEA-COMP:11060"/>
        <dbReference type="Rhea" id="RHEA-COMP:11605"/>
        <dbReference type="ChEBI" id="CHEBI:15378"/>
        <dbReference type="ChEBI" id="CHEBI:30013"/>
        <dbReference type="ChEBI" id="CHEBI:30616"/>
        <dbReference type="ChEBI" id="CHEBI:61977"/>
        <dbReference type="ChEBI" id="CHEBI:456216"/>
        <dbReference type="EC" id="2.7.11.1"/>
    </reaction>
</comment>
<evidence type="ECO:0000256" key="5">
    <source>
        <dbReference type="ARBA" id="ARBA00022553"/>
    </source>
</evidence>
<protein>
    <recommendedName>
        <fullName evidence="3">non-specific serine/threonine protein kinase</fullName>
        <ecNumber evidence="3">2.7.11.1</ecNumber>
    </recommendedName>
</protein>
<feature type="domain" description="Protein kinase" evidence="17">
    <location>
        <begin position="1"/>
        <end position="245"/>
    </location>
</feature>
<dbReference type="Pfam" id="PF00069">
    <property type="entry name" value="Pkinase"/>
    <property type="match status" value="1"/>
</dbReference>
<dbReference type="Gene3D" id="1.10.510.10">
    <property type="entry name" value="Transferase(Phosphotransferase) domain 1"/>
    <property type="match status" value="2"/>
</dbReference>
<dbReference type="Ensembl" id="ENSSHAT00000027405.1">
    <property type="protein sequence ID" value="ENSSHAP00000032819.1"/>
    <property type="gene ID" value="ENSSHAG00000016567.2"/>
</dbReference>
<evidence type="ECO:0000256" key="6">
    <source>
        <dbReference type="ARBA" id="ARBA00022679"/>
    </source>
</evidence>
<dbReference type="FunFam" id="3.30.310.80:FF:000001">
    <property type="entry name" value="Non-specific serine/threonine protein kinase"/>
    <property type="match status" value="1"/>
</dbReference>
<feature type="compositionally biased region" description="Low complexity" evidence="16">
    <location>
        <begin position="312"/>
        <end position="323"/>
    </location>
</feature>
<keyword evidence="21" id="KW-1185">Reference proteome</keyword>
<dbReference type="FunFam" id="3.30.200.20:FF:000003">
    <property type="entry name" value="Non-specific serine/threonine protein kinase"/>
    <property type="match status" value="1"/>
</dbReference>
<feature type="binding site" evidence="15">
    <location>
        <position position="85"/>
    </location>
    <ligand>
        <name>ATP</name>
        <dbReference type="ChEBI" id="CHEBI:30616"/>
    </ligand>
</feature>
<dbReference type="Proteomes" id="UP000007648">
    <property type="component" value="Unassembled WGS sequence"/>
</dbReference>
<evidence type="ECO:0000313" key="20">
    <source>
        <dbReference type="Ensembl" id="ENSSHAP00000032819.1"/>
    </source>
</evidence>
<dbReference type="InterPro" id="IPR028375">
    <property type="entry name" value="KA1/Ssp2_C"/>
</dbReference>
<dbReference type="InterPro" id="IPR008271">
    <property type="entry name" value="Ser/Thr_kinase_AS"/>
</dbReference>
<dbReference type="InterPro" id="IPR000719">
    <property type="entry name" value="Prot_kinase_dom"/>
</dbReference>
<comment type="subcellular location">
    <subcellularLocation>
        <location evidence="1">Cell projection</location>
    </subcellularLocation>
</comment>
<dbReference type="FunFam" id="1.10.510.10:FF:000002">
    <property type="entry name" value="Non-specific serine/threonine protein kinase"/>
    <property type="match status" value="1"/>
</dbReference>
<keyword evidence="10" id="KW-0966">Cell projection</keyword>
<dbReference type="PROSITE" id="PS00107">
    <property type="entry name" value="PROTEIN_KINASE_ATP"/>
    <property type="match status" value="1"/>
</dbReference>
<dbReference type="InterPro" id="IPR017441">
    <property type="entry name" value="Protein_kinase_ATP_BS"/>
</dbReference>
<feature type="domain" description="UBA" evidence="18">
    <location>
        <begin position="264"/>
        <end position="303"/>
    </location>
</feature>
<feature type="region of interest" description="Disordered" evidence="16">
    <location>
        <begin position="308"/>
        <end position="542"/>
    </location>
</feature>
<dbReference type="PROSITE" id="PS50030">
    <property type="entry name" value="UBA"/>
    <property type="match status" value="1"/>
</dbReference>
<keyword evidence="9 15" id="KW-0067">ATP-binding</keyword>
<dbReference type="InterPro" id="IPR015940">
    <property type="entry name" value="UBA"/>
</dbReference>
<evidence type="ECO:0000256" key="2">
    <source>
        <dbReference type="ARBA" id="ARBA00006234"/>
    </source>
</evidence>
<dbReference type="PANTHER" id="PTHR24346">
    <property type="entry name" value="MAP/MICROTUBULE AFFINITY-REGULATING KINASE"/>
    <property type="match status" value="1"/>
</dbReference>
<evidence type="ECO:0000256" key="16">
    <source>
        <dbReference type="SAM" id="MobiDB-lite"/>
    </source>
</evidence>
<evidence type="ECO:0000256" key="7">
    <source>
        <dbReference type="ARBA" id="ARBA00022741"/>
    </source>
</evidence>
<sequence>MSTRTPLPTVIERDTENHTSHGDGRQEVTSRTGRSGARCRNSIASCADEQPHIGNYRLLKTIGKGNFAKVKLARHILTGREVAIKIIDKTQLNPTSLQKIVSAVQYCHQKHIVHRDLKAENLLLDADMNIKIADFGFSNEFTVGNKLDTFCGSPPYAAPELFQGKKYDGPEVDVWSLGVILYTLVSGSLPFDGQNLKELRERVLRGKYRIPFYMSTDCENLLKRFLVLNPTKRGTLEQIMKDRWINAGHEEDELKPFVEPELDISDQKRIDIMVGMGYSQEEIQESLSKMKYDEITATYLLLGRKSSELDASDSSSSSNLSLAKVRPSSDLNNSTGQSPHHKVQRSISSSQKQRRYSDHAGPSIPPVVAYPKRSQTSTTDNDLKEEGIQPRKSSSSAVGGKGLAPASPMLGNANNPNKADIPERKKSATIPSNNSTSGGMTRRNTYVCSERTTADRHSVIQNGKENSTVPDQRTPVASTHSISSATTPDRIRFPRGTVNRSTFHGQPRERRTATYNGPPASPSLSHEATPLSQTRSRGSSNLFSKLTSKLTRRNMSFRFIKRLPTEYERNGRYEGSSRNVSAEHKDENKEAKPRSLRFTWSMKTTSSMDPNDMMREIRKVLDANNCDYEQRERFLLFCVHGDGHAENLVQWEMEVCKLPRLSLNGVRFKRISGTSIAFKNIASKIANELKL</sequence>
<evidence type="ECO:0000259" key="18">
    <source>
        <dbReference type="PROSITE" id="PS50030"/>
    </source>
</evidence>
<feature type="compositionally biased region" description="Polar residues" evidence="16">
    <location>
        <begin position="522"/>
        <end position="542"/>
    </location>
</feature>
<evidence type="ECO:0000256" key="11">
    <source>
        <dbReference type="ARBA" id="ARBA00037391"/>
    </source>
</evidence>
<dbReference type="CDD" id="cd12196">
    <property type="entry name" value="MARK1-3_C"/>
    <property type="match status" value="1"/>
</dbReference>
<dbReference type="Gene3D" id="3.30.310.80">
    <property type="entry name" value="Kinase associated domain 1, KA1"/>
    <property type="match status" value="1"/>
</dbReference>
<dbReference type="PROSITE" id="PS50011">
    <property type="entry name" value="PROTEIN_KINASE_DOM"/>
    <property type="match status" value="1"/>
</dbReference>